<organism evidence="1">
    <name type="scientific">Rhizophora mucronata</name>
    <name type="common">Asiatic mangrove</name>
    <dbReference type="NCBI Taxonomy" id="61149"/>
    <lineage>
        <taxon>Eukaryota</taxon>
        <taxon>Viridiplantae</taxon>
        <taxon>Streptophyta</taxon>
        <taxon>Embryophyta</taxon>
        <taxon>Tracheophyta</taxon>
        <taxon>Spermatophyta</taxon>
        <taxon>Magnoliopsida</taxon>
        <taxon>eudicotyledons</taxon>
        <taxon>Gunneridae</taxon>
        <taxon>Pentapetalae</taxon>
        <taxon>rosids</taxon>
        <taxon>fabids</taxon>
        <taxon>Malpighiales</taxon>
        <taxon>Rhizophoraceae</taxon>
        <taxon>Rhizophora</taxon>
    </lineage>
</organism>
<sequence length="57" mass="6743">MQRKLTRHLPTPRKLVELGQGVRIFGFGYKQLEWSWMDAMFLFLHLPRLITGSLEAK</sequence>
<protein>
    <submittedName>
        <fullName evidence="1">NAD-dependent protein deacylase Regulatory protein SIR2 homolog</fullName>
    </submittedName>
</protein>
<name>A0A2P2J6P2_RHIMU</name>
<dbReference type="EMBL" id="GGEC01008604">
    <property type="protein sequence ID" value="MBW89087.1"/>
    <property type="molecule type" value="Transcribed_RNA"/>
</dbReference>
<reference evidence="1" key="1">
    <citation type="submission" date="2018-02" db="EMBL/GenBank/DDBJ databases">
        <title>Rhizophora mucronata_Transcriptome.</title>
        <authorList>
            <person name="Meera S.P."/>
            <person name="Sreeshan A."/>
            <person name="Augustine A."/>
        </authorList>
    </citation>
    <scope>NUCLEOTIDE SEQUENCE</scope>
    <source>
        <tissue evidence="1">Leaf</tissue>
    </source>
</reference>
<evidence type="ECO:0000313" key="1">
    <source>
        <dbReference type="EMBL" id="MBW89087.1"/>
    </source>
</evidence>
<accession>A0A2P2J6P2</accession>
<proteinExistence type="predicted"/>
<dbReference type="AlphaFoldDB" id="A0A2P2J6P2"/>